<dbReference type="PROSITE" id="PS00061">
    <property type="entry name" value="ADH_SHORT"/>
    <property type="match status" value="1"/>
</dbReference>
<evidence type="ECO:0000256" key="2">
    <source>
        <dbReference type="ARBA" id="ARBA00023002"/>
    </source>
</evidence>
<dbReference type="AlphaFoldDB" id="Q1EM72"/>
<dbReference type="InterPro" id="IPR036291">
    <property type="entry name" value="NAD(P)-bd_dom_sf"/>
</dbReference>
<dbReference type="FunFam" id="3.40.50.720:FF:000084">
    <property type="entry name" value="Short-chain dehydrogenase reductase"/>
    <property type="match status" value="1"/>
</dbReference>
<dbReference type="EMBL" id="AM183793">
    <property type="protein sequence ID" value="CAJ70725.1"/>
    <property type="molecule type" value="Genomic_DNA"/>
</dbReference>
<dbReference type="EMBL" id="AM183794">
    <property type="protein sequence ID" value="CAJ70729.1"/>
    <property type="molecule type" value="Genomic_DNA"/>
</dbReference>
<dbReference type="InterPro" id="IPR050259">
    <property type="entry name" value="SDR"/>
</dbReference>
<evidence type="ECO:0000256" key="1">
    <source>
        <dbReference type="ARBA" id="ARBA00006484"/>
    </source>
</evidence>
<dbReference type="NCBIfam" id="NF009466">
    <property type="entry name" value="PRK12826.1-2"/>
    <property type="match status" value="1"/>
</dbReference>
<comment type="similarity">
    <text evidence="1">Belongs to the short-chain dehydrogenases/reductases (SDR) family.</text>
</comment>
<reference evidence="4" key="1">
    <citation type="journal article" date="2006" name="Appl. Environ. Microbiol.">
        <title>Isolation and molecular characterization of chitinase-deficient Bacillus licheniformis strains capable of deproteinization of shrimp shell waste to obtain highly viscous chitin.</title>
        <authorList>
            <person name="Waldeck J."/>
            <person name="Daum G."/>
            <person name="Bisping B."/>
            <person name="Meinhardt F."/>
        </authorList>
    </citation>
    <scope>NUCLEOTIDE SEQUENCE</scope>
    <source>
        <strain evidence="4">F11</strain>
        <strain evidence="3">F5</strain>
    </source>
</reference>
<dbReference type="PANTHER" id="PTHR42879:SF2">
    <property type="entry name" value="3-OXOACYL-[ACYL-CARRIER-PROTEIN] REDUCTASE FABG"/>
    <property type="match status" value="1"/>
</dbReference>
<keyword evidence="2" id="KW-0560">Oxidoreductase</keyword>
<dbReference type="GO" id="GO:0008206">
    <property type="term" value="P:bile acid metabolic process"/>
    <property type="evidence" value="ECO:0007669"/>
    <property type="project" value="UniProtKB-ARBA"/>
</dbReference>
<sequence length="260" mass="27953">MFRLYSDLKGKTAIVTGSSKGIGKAVAERFGKEKMNVVVNYHSDPGGAREAVDNIQAAGGNALAIEADVSSEEDVKKLINSAVEHFGSLDVMVNNSGFNGAGAFPHELELDEWQKVIDVNLTGAFLCAREALKYMADRRMKGSILNISSVHQQIPRPKNVHYSASKGGMKLLTETLALDYADKGIRVNAIAPGTIATESNEDLEGSRKSEQLKKIPMNEFGEPEQVASAAAWLVSQEAAYVTGATLFVDGGMTLYPSQLE</sequence>
<protein>
    <submittedName>
        <fullName evidence="4">Putative dehydrogenase</fullName>
    </submittedName>
</protein>
<dbReference type="NCBIfam" id="NF005559">
    <property type="entry name" value="PRK07231.1"/>
    <property type="match status" value="1"/>
</dbReference>
<dbReference type="PANTHER" id="PTHR42879">
    <property type="entry name" value="3-OXOACYL-(ACYL-CARRIER-PROTEIN) REDUCTASE"/>
    <property type="match status" value="1"/>
</dbReference>
<dbReference type="SUPFAM" id="SSF51735">
    <property type="entry name" value="NAD(P)-binding Rossmann-fold domains"/>
    <property type="match status" value="1"/>
</dbReference>
<dbReference type="Pfam" id="PF13561">
    <property type="entry name" value="adh_short_C2"/>
    <property type="match status" value="1"/>
</dbReference>
<dbReference type="PRINTS" id="PR00081">
    <property type="entry name" value="GDHRDH"/>
</dbReference>
<accession>Q1EM72</accession>
<evidence type="ECO:0000313" key="4">
    <source>
        <dbReference type="EMBL" id="CAJ70729.1"/>
    </source>
</evidence>
<name>Q1EM72_BACLI</name>
<proteinExistence type="inferred from homology"/>
<dbReference type="PRINTS" id="PR00080">
    <property type="entry name" value="SDRFAMILY"/>
</dbReference>
<dbReference type="Gene3D" id="3.40.50.720">
    <property type="entry name" value="NAD(P)-binding Rossmann-like Domain"/>
    <property type="match status" value="1"/>
</dbReference>
<dbReference type="GO" id="GO:0016491">
    <property type="term" value="F:oxidoreductase activity"/>
    <property type="evidence" value="ECO:0007669"/>
    <property type="project" value="UniProtKB-KW"/>
</dbReference>
<evidence type="ECO:0000313" key="3">
    <source>
        <dbReference type="EMBL" id="CAJ70725.1"/>
    </source>
</evidence>
<dbReference type="InterPro" id="IPR020904">
    <property type="entry name" value="Sc_DH/Rdtase_CS"/>
</dbReference>
<organism evidence="4">
    <name type="scientific">Bacillus licheniformis</name>
    <dbReference type="NCBI Taxonomy" id="1402"/>
    <lineage>
        <taxon>Bacteria</taxon>
        <taxon>Bacillati</taxon>
        <taxon>Bacillota</taxon>
        <taxon>Bacilli</taxon>
        <taxon>Bacillales</taxon>
        <taxon>Bacillaceae</taxon>
        <taxon>Bacillus</taxon>
    </lineage>
</organism>
<gene>
    <name evidence="4" type="primary">ycdF</name>
</gene>
<dbReference type="InterPro" id="IPR002347">
    <property type="entry name" value="SDR_fam"/>
</dbReference>